<dbReference type="GO" id="GO:0008673">
    <property type="term" value="F:2-dehydro-3-deoxygluconokinase activity"/>
    <property type="evidence" value="ECO:0007669"/>
    <property type="project" value="TreeGrafter"/>
</dbReference>
<dbReference type="Pfam" id="PF00294">
    <property type="entry name" value="PfkB"/>
    <property type="match status" value="1"/>
</dbReference>
<dbReference type="STRING" id="1913578.LPB140_00285"/>
<comment type="similarity">
    <text evidence="1">Belongs to the carbohydrate kinase PfkB family.</text>
</comment>
<name>A0A1L3J8S4_9SPHN</name>
<dbReference type="InterPro" id="IPR050306">
    <property type="entry name" value="PfkB_Carbo_kinase"/>
</dbReference>
<dbReference type="CDD" id="cd01166">
    <property type="entry name" value="KdgK"/>
    <property type="match status" value="1"/>
</dbReference>
<evidence type="ECO:0000256" key="3">
    <source>
        <dbReference type="ARBA" id="ARBA00022777"/>
    </source>
</evidence>
<protein>
    <recommendedName>
        <fullName evidence="4">Carbohydrate kinase PfkB domain-containing protein</fullName>
    </recommendedName>
</protein>
<reference evidence="5 6" key="1">
    <citation type="submission" date="2016-11" db="EMBL/GenBank/DDBJ databases">
        <title>Sphingorhabdus sp. LPB0140, isolated from marine environment.</title>
        <authorList>
            <person name="Kim E."/>
            <person name="Yi H."/>
        </authorList>
    </citation>
    <scope>NUCLEOTIDE SEQUENCE [LARGE SCALE GENOMIC DNA]</scope>
    <source>
        <strain evidence="5 6">LPB0140</strain>
    </source>
</reference>
<gene>
    <name evidence="5" type="ORF">LPB140_00285</name>
</gene>
<dbReference type="OrthoDB" id="9776822at2"/>
<evidence type="ECO:0000313" key="5">
    <source>
        <dbReference type="EMBL" id="APG61539.1"/>
    </source>
</evidence>
<evidence type="ECO:0000313" key="6">
    <source>
        <dbReference type="Proteomes" id="UP000242561"/>
    </source>
</evidence>
<keyword evidence="3" id="KW-0418">Kinase</keyword>
<keyword evidence="2" id="KW-0808">Transferase</keyword>
<accession>A0A1L3J8S4</accession>
<organism evidence="5 6">
    <name type="scientific">Sphingorhabdus lutea</name>
    <dbReference type="NCBI Taxonomy" id="1913578"/>
    <lineage>
        <taxon>Bacteria</taxon>
        <taxon>Pseudomonadati</taxon>
        <taxon>Pseudomonadota</taxon>
        <taxon>Alphaproteobacteria</taxon>
        <taxon>Sphingomonadales</taxon>
        <taxon>Sphingomonadaceae</taxon>
        <taxon>Sphingorhabdus</taxon>
    </lineage>
</organism>
<evidence type="ECO:0000256" key="1">
    <source>
        <dbReference type="ARBA" id="ARBA00010688"/>
    </source>
</evidence>
<proteinExistence type="inferred from homology"/>
<dbReference type="InterPro" id="IPR011611">
    <property type="entry name" value="PfkB_dom"/>
</dbReference>
<dbReference type="RefSeq" id="WP_072558185.1">
    <property type="nucleotide sequence ID" value="NZ_CP018154.1"/>
</dbReference>
<dbReference type="GO" id="GO:0005829">
    <property type="term" value="C:cytosol"/>
    <property type="evidence" value="ECO:0007669"/>
    <property type="project" value="TreeGrafter"/>
</dbReference>
<dbReference type="PROSITE" id="PS00584">
    <property type="entry name" value="PFKB_KINASES_2"/>
    <property type="match status" value="1"/>
</dbReference>
<dbReference type="GO" id="GO:0042840">
    <property type="term" value="P:D-glucuronate catabolic process"/>
    <property type="evidence" value="ECO:0007669"/>
    <property type="project" value="TreeGrafter"/>
</dbReference>
<sequence>MTIFIFGEAMLEYHSNGGAAGLQYGGDTLNTAIHMARAGLDVAYVTALGTDKVSDALVREMADEGINTQYILRHPDRTTGIYAIHLDAKGERSFVYWRDRSAARDMFGLPQMADVMGHAQQASMLYFSLITLAILPEEGRNMLFKLAATVRENGGKVVYDSNFRYNLWPDLDTARAVSQHAMMTSDIGLPTNVDEQQIWDNSMSQSDIAGRWHDAGCKEVVVKAGEHGCVYSDALSPPRQFDANMVSVVDSSGAGDAFNAGYLIGRYRGDDVETSIAAGQKLAAWVVGMKGAIPRRETGI</sequence>
<evidence type="ECO:0000256" key="2">
    <source>
        <dbReference type="ARBA" id="ARBA00022679"/>
    </source>
</evidence>
<dbReference type="Gene3D" id="3.40.1190.20">
    <property type="match status" value="1"/>
</dbReference>
<evidence type="ECO:0000259" key="4">
    <source>
        <dbReference type="Pfam" id="PF00294"/>
    </source>
</evidence>
<feature type="domain" description="Carbohydrate kinase PfkB" evidence="4">
    <location>
        <begin position="18"/>
        <end position="294"/>
    </location>
</feature>
<keyword evidence="6" id="KW-1185">Reference proteome</keyword>
<dbReference type="InterPro" id="IPR002173">
    <property type="entry name" value="Carboh/pur_kinase_PfkB_CS"/>
</dbReference>
<dbReference type="InterPro" id="IPR029056">
    <property type="entry name" value="Ribokinase-like"/>
</dbReference>
<dbReference type="KEGG" id="sphl:LPB140_00285"/>
<dbReference type="PANTHER" id="PTHR43085:SF15">
    <property type="entry name" value="2-DEHYDRO-3-DEOXYGLUCONOKINASE"/>
    <property type="match status" value="1"/>
</dbReference>
<dbReference type="GO" id="GO:0019698">
    <property type="term" value="P:D-galacturonate catabolic process"/>
    <property type="evidence" value="ECO:0007669"/>
    <property type="project" value="TreeGrafter"/>
</dbReference>
<dbReference type="EMBL" id="CP018154">
    <property type="protein sequence ID" value="APG61539.1"/>
    <property type="molecule type" value="Genomic_DNA"/>
</dbReference>
<dbReference type="GO" id="GO:0006974">
    <property type="term" value="P:DNA damage response"/>
    <property type="evidence" value="ECO:0007669"/>
    <property type="project" value="TreeGrafter"/>
</dbReference>
<dbReference type="PANTHER" id="PTHR43085">
    <property type="entry name" value="HEXOKINASE FAMILY MEMBER"/>
    <property type="match status" value="1"/>
</dbReference>
<dbReference type="Proteomes" id="UP000242561">
    <property type="component" value="Chromosome"/>
</dbReference>
<dbReference type="SUPFAM" id="SSF53613">
    <property type="entry name" value="Ribokinase-like"/>
    <property type="match status" value="1"/>
</dbReference>
<dbReference type="AlphaFoldDB" id="A0A1L3J8S4"/>